<reference evidence="1 2" key="1">
    <citation type="submission" date="2010-12" db="EMBL/GenBank/DDBJ databases">
        <title>Complete sequence of Bacillus cellulosilyticus DSM 2522.</title>
        <authorList>
            <consortium name="US DOE Joint Genome Institute"/>
            <person name="Lucas S."/>
            <person name="Copeland A."/>
            <person name="Lapidus A."/>
            <person name="Cheng J.-F."/>
            <person name="Bruce D."/>
            <person name="Goodwin L."/>
            <person name="Pitluck S."/>
            <person name="Chertkov O."/>
            <person name="Detter J.C."/>
            <person name="Han C."/>
            <person name="Tapia R."/>
            <person name="Land M."/>
            <person name="Hauser L."/>
            <person name="Jeffries C."/>
            <person name="Kyrpides N."/>
            <person name="Ivanova N."/>
            <person name="Mikhailova N."/>
            <person name="Brumm P."/>
            <person name="Mead D."/>
            <person name="Woyke T."/>
        </authorList>
    </citation>
    <scope>NUCLEOTIDE SEQUENCE [LARGE SCALE GENOMIC DNA]</scope>
    <source>
        <strain evidence="2">ATCC 21833 / DSM 2522 / FERM P-1141 / JCM 9156 / N-4</strain>
    </source>
</reference>
<protein>
    <submittedName>
        <fullName evidence="1">Phage protein</fullName>
    </submittedName>
</protein>
<dbReference type="EMBL" id="CP002394">
    <property type="protein sequence ID" value="ADU30366.1"/>
    <property type="molecule type" value="Genomic_DNA"/>
</dbReference>
<evidence type="ECO:0000313" key="1">
    <source>
        <dbReference type="EMBL" id="ADU30366.1"/>
    </source>
</evidence>
<gene>
    <name evidence="1" type="ordered locus">Bcell_2105</name>
</gene>
<proteinExistence type="predicted"/>
<dbReference type="Proteomes" id="UP000001401">
    <property type="component" value="Chromosome"/>
</dbReference>
<evidence type="ECO:0000313" key="2">
    <source>
        <dbReference type="Proteomes" id="UP000001401"/>
    </source>
</evidence>
<organism evidence="1 2">
    <name type="scientific">Evansella cellulosilytica (strain ATCC 21833 / DSM 2522 / FERM P-1141 / JCM 9156 / N-4)</name>
    <name type="common">Bacillus cellulosilyticus</name>
    <dbReference type="NCBI Taxonomy" id="649639"/>
    <lineage>
        <taxon>Bacteria</taxon>
        <taxon>Bacillati</taxon>
        <taxon>Bacillota</taxon>
        <taxon>Bacilli</taxon>
        <taxon>Bacillales</taxon>
        <taxon>Bacillaceae</taxon>
        <taxon>Evansella</taxon>
    </lineage>
</organism>
<dbReference type="AlphaFoldDB" id="E6U1K3"/>
<name>E6U1K3_EVAC2</name>
<accession>E6U1K3</accession>
<dbReference type="KEGG" id="bco:Bcell_2105"/>
<dbReference type="HOGENOM" id="CLU_2876292_0_0_9"/>
<dbReference type="STRING" id="649639.Bcell_2105"/>
<sequence length="63" mass="7592">MEAHNERLKNDYEMQRNVIYNAIINANRKKNSRIVPLFPKDEEKSTEEIIDEREELFGENVRI</sequence>
<keyword evidence="2" id="KW-1185">Reference proteome</keyword>